<feature type="region of interest" description="Disordered" evidence="1">
    <location>
        <begin position="65"/>
        <end position="90"/>
    </location>
</feature>
<dbReference type="Proteomes" id="UP000288983">
    <property type="component" value="Unassembled WGS sequence"/>
</dbReference>
<sequence>MDDSVSTFALKSDYFVKQQSIASKAFTLPAPVLEKSAKGYVKVSQQGQEVWLDIMDVTLFPPESAGDTGCIPTSTGATAKTGRGAGNPCP</sequence>
<accession>A0A443ZW02</accession>
<dbReference type="AlphaFoldDB" id="A0A443ZW02"/>
<comment type="caution">
    <text evidence="2">The sequence shown here is derived from an EMBL/GenBank/DDBJ whole genome shotgun (WGS) entry which is preliminary data.</text>
</comment>
<proteinExistence type="predicted"/>
<organism evidence="2 3">
    <name type="scientific">Pseudomonas alkylphenolica</name>
    <dbReference type="NCBI Taxonomy" id="237609"/>
    <lineage>
        <taxon>Bacteria</taxon>
        <taxon>Pseudomonadati</taxon>
        <taxon>Pseudomonadota</taxon>
        <taxon>Gammaproteobacteria</taxon>
        <taxon>Pseudomonadales</taxon>
        <taxon>Pseudomonadaceae</taxon>
        <taxon>Pseudomonas</taxon>
    </lineage>
</organism>
<evidence type="ECO:0000313" key="3">
    <source>
        <dbReference type="Proteomes" id="UP000288983"/>
    </source>
</evidence>
<dbReference type="EMBL" id="QJRG01000036">
    <property type="protein sequence ID" value="RWU24327.1"/>
    <property type="molecule type" value="Genomic_DNA"/>
</dbReference>
<name>A0A443ZW02_9PSED</name>
<evidence type="ECO:0000313" key="2">
    <source>
        <dbReference type="EMBL" id="RWU24327.1"/>
    </source>
</evidence>
<feature type="compositionally biased region" description="Low complexity" evidence="1">
    <location>
        <begin position="73"/>
        <end position="82"/>
    </location>
</feature>
<protein>
    <submittedName>
        <fullName evidence="2">Uncharacterized protein</fullName>
    </submittedName>
</protein>
<gene>
    <name evidence="2" type="ORF">DM813_08390</name>
</gene>
<reference evidence="2 3" key="1">
    <citation type="submission" date="2018-06" db="EMBL/GenBank/DDBJ databases">
        <title>Bacteria isolated from soil of Wuhan.</title>
        <authorList>
            <person name="Wei X."/>
            <person name="Chunhua H."/>
        </authorList>
    </citation>
    <scope>NUCLEOTIDE SEQUENCE [LARGE SCALE GENOMIC DNA]</scope>
    <source>
        <strain evidence="3">xwS2</strain>
    </source>
</reference>
<evidence type="ECO:0000256" key="1">
    <source>
        <dbReference type="SAM" id="MobiDB-lite"/>
    </source>
</evidence>